<dbReference type="OrthoDB" id="9765625at2"/>
<accession>A0A2L2XG93</accession>
<dbReference type="EMBL" id="BFAV01000157">
    <property type="protein sequence ID" value="GBF35160.1"/>
    <property type="molecule type" value="Genomic_DNA"/>
</dbReference>
<dbReference type="AlphaFoldDB" id="A0A2L2XG93"/>
<dbReference type="GO" id="GO:0016829">
    <property type="term" value="F:lyase activity"/>
    <property type="evidence" value="ECO:0007669"/>
    <property type="project" value="UniProtKB-KW"/>
</dbReference>
<feature type="compositionally biased region" description="Basic and acidic residues" evidence="3">
    <location>
        <begin position="251"/>
        <end position="270"/>
    </location>
</feature>
<dbReference type="Pfam" id="PF01969">
    <property type="entry name" value="Ni_insertion"/>
    <property type="match status" value="1"/>
</dbReference>
<feature type="region of interest" description="Disordered" evidence="3">
    <location>
        <begin position="241"/>
        <end position="270"/>
    </location>
</feature>
<dbReference type="Proteomes" id="UP000239549">
    <property type="component" value="Unassembled WGS sequence"/>
</dbReference>
<name>A0A2L2XG93_9FIRM</name>
<protein>
    <recommendedName>
        <fullName evidence="6">Nickel insertion protein</fullName>
    </recommendedName>
</protein>
<keyword evidence="5" id="KW-1185">Reference proteome</keyword>
<reference evidence="5" key="1">
    <citation type="submission" date="2018-02" db="EMBL/GenBank/DDBJ databases">
        <title>Genome sequence of Desulfocucumis palustris strain NAW-5.</title>
        <authorList>
            <person name="Watanabe M."/>
            <person name="Kojima H."/>
            <person name="Fukui M."/>
        </authorList>
    </citation>
    <scope>NUCLEOTIDE SEQUENCE [LARGE SCALE GENOMIC DNA]</scope>
    <source>
        <strain evidence="5">NAW-5</strain>
    </source>
</reference>
<evidence type="ECO:0000256" key="2">
    <source>
        <dbReference type="ARBA" id="ARBA00023239"/>
    </source>
</evidence>
<comment type="caution">
    <text evidence="4">The sequence shown here is derived from an EMBL/GenBank/DDBJ whole genome shotgun (WGS) entry which is preliminary data.</text>
</comment>
<evidence type="ECO:0000313" key="4">
    <source>
        <dbReference type="EMBL" id="GBF35160.1"/>
    </source>
</evidence>
<evidence type="ECO:0008006" key="6">
    <source>
        <dbReference type="Google" id="ProtNLM"/>
    </source>
</evidence>
<dbReference type="InterPro" id="IPR002822">
    <property type="entry name" value="Ni_insertion"/>
</dbReference>
<sequence>MKIAYFDCFSGISGDMCLGALVAAGADFDRLKDMLSELPVEGYRLRREKIKRNGITAVNVFVDLAEEKQPLRHLEDILRIIDGSGLPDEVKEKSKAVFNRLALAEAKVHDTTPDRIHFHEVGAVDAIVDVVGTVLGLHLLGAEKAYSSPLPMGTGFIKCMHGIIPSPAPATLEILRSVPVYGAGVQGELVTPTGAALISTLAEAFSGLPPMTIETVGYGSGKKDMEHPNLLRLITGDTADSPLGVPAGAGGHKEHGHEHGHQHNPGREYK</sequence>
<dbReference type="PANTHER" id="PTHR36566">
    <property type="entry name" value="NICKEL INSERTION PROTEIN-RELATED"/>
    <property type="match status" value="1"/>
</dbReference>
<dbReference type="RefSeq" id="WP_104373268.1">
    <property type="nucleotide sequence ID" value="NZ_BFAV01000157.1"/>
</dbReference>
<dbReference type="NCBIfam" id="TIGR00299">
    <property type="entry name" value="nickel pincer cofactor biosynthesis protein LarC"/>
    <property type="match status" value="1"/>
</dbReference>
<dbReference type="PANTHER" id="PTHR36566:SF1">
    <property type="entry name" value="PYRIDINIUM-3,5-BISTHIOCARBOXYLIC ACID MONONUCLEOTIDE NICKEL INSERTION PROTEIN"/>
    <property type="match status" value="1"/>
</dbReference>
<gene>
    <name evidence="4" type="ORF">DCCM_4283</name>
</gene>
<organism evidence="4 5">
    <name type="scientific">Desulfocucumis palustris</name>
    <dbReference type="NCBI Taxonomy" id="1898651"/>
    <lineage>
        <taxon>Bacteria</taxon>
        <taxon>Bacillati</taxon>
        <taxon>Bacillota</taxon>
        <taxon>Clostridia</taxon>
        <taxon>Eubacteriales</taxon>
        <taxon>Desulfocucumaceae</taxon>
        <taxon>Desulfocucumis</taxon>
    </lineage>
</organism>
<evidence type="ECO:0000256" key="1">
    <source>
        <dbReference type="ARBA" id="ARBA00022596"/>
    </source>
</evidence>
<proteinExistence type="predicted"/>
<evidence type="ECO:0000256" key="3">
    <source>
        <dbReference type="SAM" id="MobiDB-lite"/>
    </source>
</evidence>
<evidence type="ECO:0000313" key="5">
    <source>
        <dbReference type="Proteomes" id="UP000239549"/>
    </source>
</evidence>
<keyword evidence="1" id="KW-0533">Nickel</keyword>
<keyword evidence="2" id="KW-0456">Lyase</keyword>